<dbReference type="GO" id="GO:0048488">
    <property type="term" value="P:synaptic vesicle endocytosis"/>
    <property type="evidence" value="ECO:0007669"/>
    <property type="project" value="TreeGrafter"/>
</dbReference>
<evidence type="ECO:0000256" key="1">
    <source>
        <dbReference type="SAM" id="Phobius"/>
    </source>
</evidence>
<dbReference type="PANTHER" id="PTHR10024">
    <property type="entry name" value="SYNAPTOTAGMIN"/>
    <property type="match status" value="1"/>
</dbReference>
<dbReference type="GO" id="GO:0001786">
    <property type="term" value="F:phosphatidylserine binding"/>
    <property type="evidence" value="ECO:0007669"/>
    <property type="project" value="TreeGrafter"/>
</dbReference>
<dbReference type="GO" id="GO:0048791">
    <property type="term" value="P:calcium ion-regulated exocytosis of neurotransmitter"/>
    <property type="evidence" value="ECO:0007669"/>
    <property type="project" value="TreeGrafter"/>
</dbReference>
<dbReference type="GO" id="GO:0031045">
    <property type="term" value="C:dense core granule"/>
    <property type="evidence" value="ECO:0007669"/>
    <property type="project" value="TreeGrafter"/>
</dbReference>
<name>A0AAV2L4F1_KNICA</name>
<gene>
    <name evidence="2" type="ORF">KC01_LOCUS24130</name>
</gene>
<organism evidence="2 3">
    <name type="scientific">Knipowitschia caucasica</name>
    <name type="common">Caucasian dwarf goby</name>
    <name type="synonym">Pomatoschistus caucasicus</name>
    <dbReference type="NCBI Taxonomy" id="637954"/>
    <lineage>
        <taxon>Eukaryota</taxon>
        <taxon>Metazoa</taxon>
        <taxon>Chordata</taxon>
        <taxon>Craniata</taxon>
        <taxon>Vertebrata</taxon>
        <taxon>Euteleostomi</taxon>
        <taxon>Actinopterygii</taxon>
        <taxon>Neopterygii</taxon>
        <taxon>Teleostei</taxon>
        <taxon>Neoteleostei</taxon>
        <taxon>Acanthomorphata</taxon>
        <taxon>Gobiaria</taxon>
        <taxon>Gobiiformes</taxon>
        <taxon>Gobioidei</taxon>
        <taxon>Gobiidae</taxon>
        <taxon>Gobiinae</taxon>
        <taxon>Knipowitschia</taxon>
    </lineage>
</organism>
<dbReference type="GO" id="GO:0030424">
    <property type="term" value="C:axon"/>
    <property type="evidence" value="ECO:0007669"/>
    <property type="project" value="TreeGrafter"/>
</dbReference>
<keyword evidence="1" id="KW-1133">Transmembrane helix</keyword>
<proteinExistence type="predicted"/>
<keyword evidence="1" id="KW-0472">Membrane</keyword>
<dbReference type="InterPro" id="IPR035892">
    <property type="entry name" value="C2_domain_sf"/>
</dbReference>
<dbReference type="SUPFAM" id="SSF49562">
    <property type="entry name" value="C2 domain (Calcium/lipid-binding domain, CaLB)"/>
    <property type="match status" value="1"/>
</dbReference>
<evidence type="ECO:0000313" key="3">
    <source>
        <dbReference type="Proteomes" id="UP001497482"/>
    </source>
</evidence>
<sequence length="236" mass="26453">MAFSDPAKFVLLAIAIAFVLFALGFLMWQVYKYFIHTQENCQKICEDLPSEIKHPRYRGVEDPNTDPICGLSSSSLTSSEYGQLNGDMEEPVKEWRSHIVTDGSCPLFGNRFSSVLPEHINLHDIILKMEVRGKLSRNTALGEVRVSLKSLNITKPIELLKELQTPKKDLVGELLLSLQYLPSSKRLEIGLLKVKVVTVNTFMNAAVCAKIIVKCNQYRQETQKSSVVSYSTAADS</sequence>
<dbReference type="GO" id="GO:0005544">
    <property type="term" value="F:calcium-dependent phospholipid binding"/>
    <property type="evidence" value="ECO:0007669"/>
    <property type="project" value="TreeGrafter"/>
</dbReference>
<accession>A0AAV2L4F1</accession>
<dbReference type="GO" id="GO:0005886">
    <property type="term" value="C:plasma membrane"/>
    <property type="evidence" value="ECO:0007669"/>
    <property type="project" value="TreeGrafter"/>
</dbReference>
<dbReference type="PANTHER" id="PTHR10024:SF175">
    <property type="entry name" value="C2 DOMAIN-CONTAINING PROTEIN"/>
    <property type="match status" value="1"/>
</dbReference>
<feature type="transmembrane region" description="Helical" evidence="1">
    <location>
        <begin position="9"/>
        <end position="31"/>
    </location>
</feature>
<reference evidence="2 3" key="1">
    <citation type="submission" date="2024-04" db="EMBL/GenBank/DDBJ databases">
        <authorList>
            <person name="Waldvogel A.-M."/>
            <person name="Schoenle A."/>
        </authorList>
    </citation>
    <scope>NUCLEOTIDE SEQUENCE [LARGE SCALE GENOMIC DNA]</scope>
</reference>
<dbReference type="GO" id="GO:0000149">
    <property type="term" value="F:SNARE binding"/>
    <property type="evidence" value="ECO:0007669"/>
    <property type="project" value="TreeGrafter"/>
</dbReference>
<dbReference type="GO" id="GO:0005509">
    <property type="term" value="F:calcium ion binding"/>
    <property type="evidence" value="ECO:0007669"/>
    <property type="project" value="TreeGrafter"/>
</dbReference>
<protein>
    <submittedName>
        <fullName evidence="2">Uncharacterized protein</fullName>
    </submittedName>
</protein>
<dbReference type="GO" id="GO:0030672">
    <property type="term" value="C:synaptic vesicle membrane"/>
    <property type="evidence" value="ECO:0007669"/>
    <property type="project" value="TreeGrafter"/>
</dbReference>
<keyword evidence="1" id="KW-0812">Transmembrane</keyword>
<dbReference type="Gene3D" id="2.60.40.150">
    <property type="entry name" value="C2 domain"/>
    <property type="match status" value="1"/>
</dbReference>
<dbReference type="GO" id="GO:0030276">
    <property type="term" value="F:clathrin binding"/>
    <property type="evidence" value="ECO:0007669"/>
    <property type="project" value="TreeGrafter"/>
</dbReference>
<dbReference type="AlphaFoldDB" id="A0AAV2L4F1"/>
<dbReference type="Proteomes" id="UP001497482">
    <property type="component" value="Chromosome 20"/>
</dbReference>
<evidence type="ECO:0000313" key="2">
    <source>
        <dbReference type="EMBL" id="CAL1595309.1"/>
    </source>
</evidence>
<dbReference type="EMBL" id="OZ035842">
    <property type="protein sequence ID" value="CAL1595309.1"/>
    <property type="molecule type" value="Genomic_DNA"/>
</dbReference>
<keyword evidence="3" id="KW-1185">Reference proteome</keyword>